<evidence type="ECO:0000259" key="16">
    <source>
        <dbReference type="PROSITE" id="PS50011"/>
    </source>
</evidence>
<dbReference type="AlphaFoldDB" id="A0A0H3YFE5"/>
<keyword evidence="7" id="KW-0597">Phosphoprotein</keyword>
<evidence type="ECO:0000256" key="13">
    <source>
        <dbReference type="ARBA" id="ARBA00022840"/>
    </source>
</evidence>
<reference evidence="17" key="1">
    <citation type="journal article" date="2015" name="Elife">
        <title>Stem cells and fluid flow drive cyst formation in an invertebrate excretory organ.</title>
        <authorList>
            <person name="Thi-Kim Vu H."/>
            <person name="Rink J.C."/>
            <person name="McKinney S.A."/>
            <person name="McClain M."/>
            <person name="Lakshmanaperumal N."/>
            <person name="Alexander R."/>
            <person name="Sanchez Alvarado A."/>
        </authorList>
    </citation>
    <scope>NUCLEOTIDE SEQUENCE</scope>
</reference>
<dbReference type="PANTHER" id="PTHR44535:SF1">
    <property type="entry name" value="SERINE_THREONINE-PROTEIN KINASE NEK9"/>
    <property type="match status" value="1"/>
</dbReference>
<evidence type="ECO:0000256" key="3">
    <source>
        <dbReference type="ARBA" id="ARBA00010886"/>
    </source>
</evidence>
<sequence>MDNCRDNEVLSNRDFSTNLNVVSYVQVRVLGKGAYGKAVLYRNAVDNSLVVWKEIDIDKNKINEIQNEIDILSILDHPNIVAYYNHFVYIDTVFIEMEYANAGSLSNYLRQLKEDLSESCVLWYFFQLIYALDYIHKLHIIHRDIKTLNIFLTTSTLLKIGDFGISKVLNEDEFANTQVGTPVYMSPEVIQGLPYSSKSDIWASGCVLYEIISRKKLFEYSNHLSLAMKIINGEFQTMPNCNNSDLLDLLQRLLLNEPTKRPSAEDVLKHPVWKGNCQSMIDQVHRTNQANSNSRPCSGDRKERSIVSLNSEVFVWGGGKINALKIEQFQEKDSALQVAAGGSHFVVLTAEKDLYTWSNIQGDKKLSGQLGHGAIVYKIPKLVQSLKGVCIKEVSCGEETTICLSTNGEMFGCGSNYYGELGINSNETEMINQFEKITVTDPIDKSPVIINQISCGHHHAAAIGGCEDLLFTWGCGEYGRLGLGHEDNIYKPTLVDIPLHKCKLKLVYCGYDTTFIVHKCSDRLLGCGNNQYNKLGINIHAQGLSGSSQKNLCYDVPFETKFKIVAVLRNVKVSTVSCGNSHTAVLDIYNKLYIFGDNSYGQIGLGHTKTHKDVNKSSKVFAGKKIEKISCGDYFTIVSTTNNEIFGWGRADSGRLGLEITVDQRCVLHPRALFGTLQKCADIQSFGWQTIMITERILETSTISANSTAIMDKLSLKNVNSFETEYDKDGSGDIQTWLRKELQEDVIYMDQVSVNLHSINVNSYSSNNSNELYSCECGCQKCQNYIKFLENRIRLLCDKNILQ</sequence>
<dbReference type="EMBL" id="KT163760">
    <property type="protein sequence ID" value="AKN21710.1"/>
    <property type="molecule type" value="mRNA"/>
</dbReference>
<dbReference type="PROSITE" id="PS50011">
    <property type="entry name" value="PROTEIN_KINASE_DOM"/>
    <property type="match status" value="1"/>
</dbReference>
<dbReference type="GO" id="GO:0005737">
    <property type="term" value="C:cytoplasm"/>
    <property type="evidence" value="ECO:0007669"/>
    <property type="project" value="UniProtKB-SubCell"/>
</dbReference>
<keyword evidence="5" id="KW-0963">Cytoplasm</keyword>
<keyword evidence="9" id="KW-0479">Metal-binding</keyword>
<dbReference type="PROSITE" id="PS00626">
    <property type="entry name" value="RCC1_2"/>
    <property type="match status" value="1"/>
</dbReference>
<feature type="domain" description="Protein kinase" evidence="16">
    <location>
        <begin position="24"/>
        <end position="273"/>
    </location>
</feature>
<evidence type="ECO:0000256" key="7">
    <source>
        <dbReference type="ARBA" id="ARBA00022553"/>
    </source>
</evidence>
<keyword evidence="11" id="KW-0547">Nucleotide-binding</keyword>
<keyword evidence="10" id="KW-0677">Repeat</keyword>
<dbReference type="GO" id="GO:0005524">
    <property type="term" value="F:ATP binding"/>
    <property type="evidence" value="ECO:0007669"/>
    <property type="project" value="UniProtKB-KW"/>
</dbReference>
<dbReference type="SMART" id="SM00220">
    <property type="entry name" value="S_TKc"/>
    <property type="match status" value="1"/>
</dbReference>
<evidence type="ECO:0000256" key="12">
    <source>
        <dbReference type="ARBA" id="ARBA00022777"/>
    </source>
</evidence>
<evidence type="ECO:0000256" key="4">
    <source>
        <dbReference type="ARBA" id="ARBA00012513"/>
    </source>
</evidence>
<dbReference type="EC" id="2.7.11.1" evidence="4"/>
<evidence type="ECO:0000256" key="2">
    <source>
        <dbReference type="ARBA" id="ARBA00004496"/>
    </source>
</evidence>
<dbReference type="InterPro" id="IPR058923">
    <property type="entry name" value="RCC1-like_dom"/>
</dbReference>
<organism evidence="17">
    <name type="scientific">Schmidtea mediterranea</name>
    <name type="common">Freshwater planarian flatworm</name>
    <dbReference type="NCBI Taxonomy" id="79327"/>
    <lineage>
        <taxon>Eukaryota</taxon>
        <taxon>Metazoa</taxon>
        <taxon>Spiralia</taxon>
        <taxon>Lophotrochozoa</taxon>
        <taxon>Platyhelminthes</taxon>
        <taxon>Rhabditophora</taxon>
        <taxon>Seriata</taxon>
        <taxon>Tricladida</taxon>
        <taxon>Continenticola</taxon>
        <taxon>Geoplanoidea</taxon>
        <taxon>Dugesiidae</taxon>
        <taxon>Schmidtea</taxon>
    </lineage>
</organism>
<keyword evidence="14" id="KW-0460">Magnesium</keyword>
<dbReference type="Pfam" id="PF00069">
    <property type="entry name" value="Pkinase"/>
    <property type="match status" value="1"/>
</dbReference>
<dbReference type="InterPro" id="IPR008271">
    <property type="entry name" value="Ser/Thr_kinase_AS"/>
</dbReference>
<evidence type="ECO:0000256" key="10">
    <source>
        <dbReference type="ARBA" id="ARBA00022737"/>
    </source>
</evidence>
<evidence type="ECO:0000256" key="11">
    <source>
        <dbReference type="ARBA" id="ARBA00022741"/>
    </source>
</evidence>
<keyword evidence="6" id="KW-0723">Serine/threonine-protein kinase</keyword>
<dbReference type="InterPro" id="IPR009091">
    <property type="entry name" value="RCC1/BLIP-II"/>
</dbReference>
<evidence type="ECO:0000313" key="17">
    <source>
        <dbReference type="EMBL" id="AKN21710.1"/>
    </source>
</evidence>
<evidence type="ECO:0000256" key="9">
    <source>
        <dbReference type="ARBA" id="ARBA00022723"/>
    </source>
</evidence>
<feature type="repeat" description="RCC1" evidence="15">
    <location>
        <begin position="408"/>
        <end position="466"/>
    </location>
</feature>
<gene>
    <name evidence="17" type="primary">NEK8-1</name>
</gene>
<dbReference type="GO" id="GO:0004674">
    <property type="term" value="F:protein serine/threonine kinase activity"/>
    <property type="evidence" value="ECO:0007669"/>
    <property type="project" value="UniProtKB-KW"/>
</dbReference>
<comment type="similarity">
    <text evidence="3">Belongs to the protein kinase superfamily. NEK Ser/Thr protein kinase family. NIMA subfamily.</text>
</comment>
<feature type="repeat" description="RCC1" evidence="15">
    <location>
        <begin position="352"/>
        <end position="407"/>
    </location>
</feature>
<feature type="repeat" description="RCC1" evidence="15">
    <location>
        <begin position="468"/>
        <end position="520"/>
    </location>
</feature>
<dbReference type="PROSITE" id="PS50012">
    <property type="entry name" value="RCC1_3"/>
    <property type="match status" value="5"/>
</dbReference>
<name>A0A0H3YFE5_SCHMD</name>
<dbReference type="PANTHER" id="PTHR44535">
    <property type="entry name" value="PROTEIN CBG16200"/>
    <property type="match status" value="1"/>
</dbReference>
<dbReference type="SUPFAM" id="SSF56112">
    <property type="entry name" value="Protein kinase-like (PK-like)"/>
    <property type="match status" value="1"/>
</dbReference>
<evidence type="ECO:0000256" key="6">
    <source>
        <dbReference type="ARBA" id="ARBA00022527"/>
    </source>
</evidence>
<dbReference type="PROSITE" id="PS00108">
    <property type="entry name" value="PROTEIN_KINASE_ST"/>
    <property type="match status" value="1"/>
</dbReference>
<feature type="repeat" description="RCC1" evidence="15">
    <location>
        <begin position="590"/>
        <end position="642"/>
    </location>
</feature>
<dbReference type="InterPro" id="IPR051997">
    <property type="entry name" value="STK_NEK"/>
</dbReference>
<evidence type="ECO:0000256" key="1">
    <source>
        <dbReference type="ARBA" id="ARBA00001946"/>
    </source>
</evidence>
<proteinExistence type="evidence at transcript level"/>
<feature type="repeat" description="RCC1" evidence="15">
    <location>
        <begin position="643"/>
        <end position="696"/>
    </location>
</feature>
<keyword evidence="8" id="KW-0808">Transferase</keyword>
<evidence type="ECO:0000256" key="14">
    <source>
        <dbReference type="ARBA" id="ARBA00022842"/>
    </source>
</evidence>
<dbReference type="Gene3D" id="2.130.10.30">
    <property type="entry name" value="Regulator of chromosome condensation 1/beta-lactamase-inhibitor protein II"/>
    <property type="match status" value="2"/>
</dbReference>
<dbReference type="InterPro" id="IPR011009">
    <property type="entry name" value="Kinase-like_dom_sf"/>
</dbReference>
<dbReference type="Pfam" id="PF25390">
    <property type="entry name" value="WD40_RLD"/>
    <property type="match status" value="1"/>
</dbReference>
<dbReference type="InterPro" id="IPR000408">
    <property type="entry name" value="Reg_chr_condens"/>
</dbReference>
<accession>A0A0H3YFE5</accession>
<comment type="cofactor">
    <cofactor evidence="1">
        <name>Mg(2+)</name>
        <dbReference type="ChEBI" id="CHEBI:18420"/>
    </cofactor>
</comment>
<dbReference type="Gene3D" id="1.10.510.10">
    <property type="entry name" value="Transferase(Phosphotransferase) domain 1"/>
    <property type="match status" value="1"/>
</dbReference>
<evidence type="ECO:0000256" key="15">
    <source>
        <dbReference type="PROSITE-ProRule" id="PRU00235"/>
    </source>
</evidence>
<protein>
    <recommendedName>
        <fullName evidence="4">non-specific serine/threonine protein kinase</fullName>
        <ecNumber evidence="4">2.7.11.1</ecNumber>
    </recommendedName>
</protein>
<dbReference type="PRINTS" id="PR00633">
    <property type="entry name" value="RCCNDNSATION"/>
</dbReference>
<dbReference type="GO" id="GO:0046872">
    <property type="term" value="F:metal ion binding"/>
    <property type="evidence" value="ECO:0007669"/>
    <property type="project" value="UniProtKB-KW"/>
</dbReference>
<keyword evidence="12" id="KW-0418">Kinase</keyword>
<dbReference type="InterPro" id="IPR000719">
    <property type="entry name" value="Prot_kinase_dom"/>
</dbReference>
<evidence type="ECO:0000256" key="5">
    <source>
        <dbReference type="ARBA" id="ARBA00022490"/>
    </source>
</evidence>
<dbReference type="SUPFAM" id="SSF50985">
    <property type="entry name" value="RCC1/BLIP-II"/>
    <property type="match status" value="2"/>
</dbReference>
<comment type="subcellular location">
    <subcellularLocation>
        <location evidence="2">Cytoplasm</location>
    </subcellularLocation>
</comment>
<evidence type="ECO:0000256" key="8">
    <source>
        <dbReference type="ARBA" id="ARBA00022679"/>
    </source>
</evidence>
<keyword evidence="13" id="KW-0067">ATP-binding</keyword>